<accession>A0AAE3VX71</accession>
<reference evidence="5 6" key="1">
    <citation type="submission" date="2023-07" db="EMBL/GenBank/DDBJ databases">
        <title>Sequencing the genomes of 1000 actinobacteria strains.</title>
        <authorList>
            <person name="Klenk H.-P."/>
        </authorList>
    </citation>
    <scope>NUCLEOTIDE SEQUENCE [LARGE SCALE GENOMIC DNA]</scope>
    <source>
        <strain evidence="5 6">DSM 44709</strain>
    </source>
</reference>
<dbReference type="Proteomes" id="UP001240236">
    <property type="component" value="Unassembled WGS sequence"/>
</dbReference>
<evidence type="ECO:0000256" key="3">
    <source>
        <dbReference type="ARBA" id="ARBA00023163"/>
    </source>
</evidence>
<dbReference type="Gene3D" id="1.10.10.60">
    <property type="entry name" value="Homeodomain-like"/>
    <property type="match status" value="1"/>
</dbReference>
<dbReference type="SUPFAM" id="SSF46689">
    <property type="entry name" value="Homeodomain-like"/>
    <property type="match status" value="1"/>
</dbReference>
<dbReference type="GO" id="GO:0003700">
    <property type="term" value="F:DNA-binding transcription factor activity"/>
    <property type="evidence" value="ECO:0007669"/>
    <property type="project" value="InterPro"/>
</dbReference>
<gene>
    <name evidence="5" type="ORF">J2S42_002033</name>
</gene>
<dbReference type="PROSITE" id="PS01124">
    <property type="entry name" value="HTH_ARAC_FAMILY_2"/>
    <property type="match status" value="1"/>
</dbReference>
<feature type="domain" description="HTH araC/xylS-type" evidence="4">
    <location>
        <begin position="212"/>
        <end position="314"/>
    </location>
</feature>
<dbReference type="InterPro" id="IPR035418">
    <property type="entry name" value="AraC-bd_2"/>
</dbReference>
<sequence>MDTPQRMEVVTHDRDVVADAVNRIIRHRARVSFADADVTDLAVRSVAYREFGAFRVRLTGVRYGADVPPMPMVTAGVIAGGKAQIRIGRQELLLGSGDGVVYPEGIVSGGEYGDTTMMFVQLPLGCVAAVAGEPGLRFDSFTPVNAELRRHWAETTGYLVRQLTAPGPALPPLLVDQLRWLAATSALAVFPNSMMNARHRRSPGREPMSAVRRAIAFMEEHAAEPLTIMEIAAATGVGPRGLQIAFRRHLDTTPLEYLRRVRLERVRQELRSADPAGRVTVREVARRWGFANPGRFAGQYRALFGETPARTLRE</sequence>
<dbReference type="PANTHER" id="PTHR46796:SF12">
    <property type="entry name" value="HTH-TYPE DNA-BINDING TRANSCRIPTIONAL ACTIVATOR EUTR"/>
    <property type="match status" value="1"/>
</dbReference>
<dbReference type="EMBL" id="JAUSUZ010000001">
    <property type="protein sequence ID" value="MDQ0365364.1"/>
    <property type="molecule type" value="Genomic_DNA"/>
</dbReference>
<dbReference type="GO" id="GO:0043565">
    <property type="term" value="F:sequence-specific DNA binding"/>
    <property type="evidence" value="ECO:0007669"/>
    <property type="project" value="InterPro"/>
</dbReference>
<evidence type="ECO:0000313" key="6">
    <source>
        <dbReference type="Proteomes" id="UP001240236"/>
    </source>
</evidence>
<protein>
    <submittedName>
        <fullName evidence="5">AraC-like DNA-binding protein</fullName>
    </submittedName>
</protein>
<dbReference type="Pfam" id="PF12833">
    <property type="entry name" value="HTH_18"/>
    <property type="match status" value="1"/>
</dbReference>
<dbReference type="InterPro" id="IPR018060">
    <property type="entry name" value="HTH_AraC"/>
</dbReference>
<keyword evidence="6" id="KW-1185">Reference proteome</keyword>
<name>A0AAE3VX71_9ACTN</name>
<dbReference type="InterPro" id="IPR050204">
    <property type="entry name" value="AraC_XylS_family_regulators"/>
</dbReference>
<dbReference type="Pfam" id="PF14525">
    <property type="entry name" value="AraC_binding_2"/>
    <property type="match status" value="1"/>
</dbReference>
<dbReference type="InterPro" id="IPR009057">
    <property type="entry name" value="Homeodomain-like_sf"/>
</dbReference>
<evidence type="ECO:0000259" key="4">
    <source>
        <dbReference type="PROSITE" id="PS01124"/>
    </source>
</evidence>
<evidence type="ECO:0000256" key="1">
    <source>
        <dbReference type="ARBA" id="ARBA00023015"/>
    </source>
</evidence>
<organism evidence="5 6">
    <name type="scientific">Catenuloplanes indicus</name>
    <dbReference type="NCBI Taxonomy" id="137267"/>
    <lineage>
        <taxon>Bacteria</taxon>
        <taxon>Bacillati</taxon>
        <taxon>Actinomycetota</taxon>
        <taxon>Actinomycetes</taxon>
        <taxon>Micromonosporales</taxon>
        <taxon>Micromonosporaceae</taxon>
        <taxon>Catenuloplanes</taxon>
    </lineage>
</organism>
<keyword evidence="1" id="KW-0805">Transcription regulation</keyword>
<keyword evidence="3" id="KW-0804">Transcription</keyword>
<evidence type="ECO:0000313" key="5">
    <source>
        <dbReference type="EMBL" id="MDQ0365364.1"/>
    </source>
</evidence>
<dbReference type="PANTHER" id="PTHR46796">
    <property type="entry name" value="HTH-TYPE TRANSCRIPTIONAL ACTIVATOR RHAS-RELATED"/>
    <property type="match status" value="1"/>
</dbReference>
<dbReference type="AlphaFoldDB" id="A0AAE3VX71"/>
<dbReference type="RefSeq" id="WP_307237867.1">
    <property type="nucleotide sequence ID" value="NZ_JAUSUZ010000001.1"/>
</dbReference>
<proteinExistence type="predicted"/>
<dbReference type="SMART" id="SM00342">
    <property type="entry name" value="HTH_ARAC"/>
    <property type="match status" value="1"/>
</dbReference>
<comment type="caution">
    <text evidence="5">The sequence shown here is derived from an EMBL/GenBank/DDBJ whole genome shotgun (WGS) entry which is preliminary data.</text>
</comment>
<keyword evidence="2 5" id="KW-0238">DNA-binding</keyword>
<evidence type="ECO:0000256" key="2">
    <source>
        <dbReference type="ARBA" id="ARBA00023125"/>
    </source>
</evidence>